<dbReference type="EMBL" id="JAPMLV010000001">
    <property type="protein sequence ID" value="MCX8302451.1"/>
    <property type="molecule type" value="Genomic_DNA"/>
</dbReference>
<comment type="caution">
    <text evidence="1">The sequence shown here is derived from an EMBL/GenBank/DDBJ whole genome shotgun (WGS) entry which is preliminary data.</text>
</comment>
<dbReference type="Proteomes" id="UP001163211">
    <property type="component" value="Unassembled WGS sequence"/>
</dbReference>
<name>A0ABT3XCV5_9ENTR</name>
<keyword evidence="2" id="KW-1185">Reference proteome</keyword>
<organism evidence="1 2">
    <name type="scientific">Enterobacter pseudoroggenkampii</name>
    <dbReference type="NCBI Taxonomy" id="2996112"/>
    <lineage>
        <taxon>Bacteria</taxon>
        <taxon>Pseudomonadati</taxon>
        <taxon>Pseudomonadota</taxon>
        <taxon>Gammaproteobacteria</taxon>
        <taxon>Enterobacterales</taxon>
        <taxon>Enterobacteriaceae</taxon>
        <taxon>Enterobacter</taxon>
    </lineage>
</organism>
<gene>
    <name evidence="1" type="ORF">OTG14_05695</name>
</gene>
<evidence type="ECO:0000313" key="2">
    <source>
        <dbReference type="Proteomes" id="UP001163211"/>
    </source>
</evidence>
<sequence length="40" mass="4587">MIDFARTPSRQQAIRLSAAEVWIRKLCYLLAQKGNPELKA</sequence>
<protein>
    <submittedName>
        <fullName evidence="1">Uncharacterized protein</fullName>
    </submittedName>
</protein>
<reference evidence="1" key="1">
    <citation type="submission" date="2022-11" db="EMBL/GenBank/DDBJ databases">
        <title>The draft genomes of two Enterobacter strains.</title>
        <authorList>
            <person name="He Y."/>
            <person name="Wu S."/>
            <person name="Feng Y."/>
            <person name="Zong Z."/>
        </authorList>
    </citation>
    <scope>NUCLEOTIDE SEQUENCE</scope>
    <source>
        <strain evidence="1">155092</strain>
    </source>
</reference>
<accession>A0ABT3XCV5</accession>
<proteinExistence type="predicted"/>
<dbReference type="RefSeq" id="WP_258321457.1">
    <property type="nucleotide sequence ID" value="NZ_JAPMLV010000001.1"/>
</dbReference>
<evidence type="ECO:0000313" key="1">
    <source>
        <dbReference type="EMBL" id="MCX8302451.1"/>
    </source>
</evidence>